<dbReference type="EMBL" id="JBEPSJ010000001">
    <property type="protein sequence ID" value="MET4581656.1"/>
    <property type="molecule type" value="Genomic_DNA"/>
</dbReference>
<evidence type="ECO:0000256" key="1">
    <source>
        <dbReference type="ARBA" id="ARBA00006817"/>
    </source>
</evidence>
<proteinExistence type="inferred from homology"/>
<dbReference type="RefSeq" id="WP_354023821.1">
    <property type="nucleotide sequence ID" value="NZ_JBEPSJ010000001.1"/>
</dbReference>
<keyword evidence="4" id="KW-1185">Reference proteome</keyword>
<dbReference type="Gene3D" id="3.30.530.20">
    <property type="match status" value="1"/>
</dbReference>
<feature type="domain" description="Activator of Hsp90 ATPase homologue 1/2-like C-terminal" evidence="2">
    <location>
        <begin position="12"/>
        <end position="140"/>
    </location>
</feature>
<protein>
    <submittedName>
        <fullName evidence="3">Uncharacterized protein YndB with AHSA1/START domain</fullName>
    </submittedName>
</protein>
<dbReference type="InterPro" id="IPR013538">
    <property type="entry name" value="ASHA1/2-like_C"/>
</dbReference>
<dbReference type="InterPro" id="IPR023393">
    <property type="entry name" value="START-like_dom_sf"/>
</dbReference>
<comment type="similarity">
    <text evidence="1">Belongs to the AHA1 family.</text>
</comment>
<organism evidence="3 4">
    <name type="scientific">Conyzicola nivalis</name>
    <dbReference type="NCBI Taxonomy" id="1477021"/>
    <lineage>
        <taxon>Bacteria</taxon>
        <taxon>Bacillati</taxon>
        <taxon>Actinomycetota</taxon>
        <taxon>Actinomycetes</taxon>
        <taxon>Micrococcales</taxon>
        <taxon>Microbacteriaceae</taxon>
        <taxon>Conyzicola</taxon>
    </lineage>
</organism>
<reference evidence="3 4" key="1">
    <citation type="submission" date="2024-06" db="EMBL/GenBank/DDBJ databases">
        <title>Sorghum-associated microbial communities from plants grown in Nebraska, USA.</title>
        <authorList>
            <person name="Schachtman D."/>
        </authorList>
    </citation>
    <scope>NUCLEOTIDE SEQUENCE [LARGE SCALE GENOMIC DNA]</scope>
    <source>
        <strain evidence="3 4">2857</strain>
    </source>
</reference>
<dbReference type="Proteomes" id="UP001549257">
    <property type="component" value="Unassembled WGS sequence"/>
</dbReference>
<dbReference type="Pfam" id="PF08327">
    <property type="entry name" value="AHSA1"/>
    <property type="match status" value="1"/>
</dbReference>
<evidence type="ECO:0000313" key="4">
    <source>
        <dbReference type="Proteomes" id="UP001549257"/>
    </source>
</evidence>
<dbReference type="SUPFAM" id="SSF55961">
    <property type="entry name" value="Bet v1-like"/>
    <property type="match status" value="1"/>
</dbReference>
<evidence type="ECO:0000313" key="3">
    <source>
        <dbReference type="EMBL" id="MET4581656.1"/>
    </source>
</evidence>
<gene>
    <name evidence="3" type="ORF">ABIE21_001146</name>
</gene>
<comment type="caution">
    <text evidence="3">The sequence shown here is derived from an EMBL/GenBank/DDBJ whole genome shotgun (WGS) entry which is preliminary data.</text>
</comment>
<sequence>MTATERLIDLSASVENVWSVVTDAQQFEHFTVYTAAEFEPTEGSAMRLETAAGTLLGRVTEVVHPSRFAYRLSVEPDVEPEPATSTLVEFTLSPAQVGSRLLVRESGFGSLDDRFGSPIDLLERAGETWNTALERLESILQ</sequence>
<name>A0ABV2QKV1_9MICO</name>
<evidence type="ECO:0000259" key="2">
    <source>
        <dbReference type="Pfam" id="PF08327"/>
    </source>
</evidence>
<accession>A0ABV2QKV1</accession>